<name>A0A285IL14_9FIRM</name>
<proteinExistence type="predicted"/>
<evidence type="ECO:0000256" key="1">
    <source>
        <dbReference type="SAM" id="Phobius"/>
    </source>
</evidence>
<feature type="transmembrane region" description="Helical" evidence="1">
    <location>
        <begin position="58"/>
        <end position="79"/>
    </location>
</feature>
<dbReference type="EMBL" id="OBDZ01000087">
    <property type="protein sequence ID" value="SNY48447.1"/>
    <property type="molecule type" value="Genomic_DNA"/>
</dbReference>
<gene>
    <name evidence="2" type="ORF">SAMN06265827_1872</name>
</gene>
<keyword evidence="1" id="KW-0812">Transmembrane</keyword>
<reference evidence="3" key="1">
    <citation type="submission" date="2017-09" db="EMBL/GenBank/DDBJ databases">
        <authorList>
            <person name="Varghese N."/>
            <person name="Submissions S."/>
        </authorList>
    </citation>
    <scope>NUCLEOTIDE SEQUENCE [LARGE SCALE GENOMIC DNA]</scope>
    <source>
        <strain evidence="3">MSL47</strain>
    </source>
</reference>
<evidence type="ECO:0000313" key="2">
    <source>
        <dbReference type="EMBL" id="SNY48447.1"/>
    </source>
</evidence>
<sequence>MNFDMVELNEQELMAVDGGKDWGMIIGGLGTMAVGGVTFAGGVIGLAEPEPVSSFAGYRAVIGGCGTVLAGAGAVASGWRK</sequence>
<organism evidence="2 3">
    <name type="scientific">Orenia metallireducens</name>
    <dbReference type="NCBI Taxonomy" id="1413210"/>
    <lineage>
        <taxon>Bacteria</taxon>
        <taxon>Bacillati</taxon>
        <taxon>Bacillota</taxon>
        <taxon>Clostridia</taxon>
        <taxon>Halanaerobiales</taxon>
        <taxon>Halobacteroidaceae</taxon>
        <taxon>Orenia</taxon>
    </lineage>
</organism>
<feature type="transmembrane region" description="Helical" evidence="1">
    <location>
        <begin position="22"/>
        <end position="46"/>
    </location>
</feature>
<keyword evidence="3" id="KW-1185">Reference proteome</keyword>
<keyword evidence="1" id="KW-1133">Transmembrane helix</keyword>
<dbReference type="AlphaFoldDB" id="A0A285IL14"/>
<dbReference type="Proteomes" id="UP000219573">
    <property type="component" value="Unassembled WGS sequence"/>
</dbReference>
<keyword evidence="1" id="KW-0472">Membrane</keyword>
<accession>A0A285IL14</accession>
<protein>
    <submittedName>
        <fullName evidence="2">Uncharacterized protein</fullName>
    </submittedName>
</protein>
<evidence type="ECO:0000313" key="3">
    <source>
        <dbReference type="Proteomes" id="UP000219573"/>
    </source>
</evidence>